<dbReference type="Pfam" id="PF08450">
    <property type="entry name" value="SGL"/>
    <property type="match status" value="1"/>
</dbReference>
<accession>M5TSL0</accession>
<dbReference type="InterPro" id="IPR011042">
    <property type="entry name" value="6-blade_b-propeller_TolB-like"/>
</dbReference>
<name>M5TSL0_9BACT</name>
<reference evidence="3 4" key="1">
    <citation type="journal article" date="2013" name="Mar. Genomics">
        <title>Expression of sulfatases in Rhodopirellula baltica and the diversity of sulfatases in the genus Rhodopirellula.</title>
        <authorList>
            <person name="Wegner C.E."/>
            <person name="Richter-Heitmann T."/>
            <person name="Klindworth A."/>
            <person name="Klockow C."/>
            <person name="Richter M."/>
            <person name="Achstetter T."/>
            <person name="Glockner F.O."/>
            <person name="Harder J."/>
        </authorList>
    </citation>
    <scope>NUCLEOTIDE SEQUENCE [LARGE SCALE GENOMIC DNA]</scope>
    <source>
        <strain evidence="3 4">SM41</strain>
    </source>
</reference>
<gene>
    <name evidence="3" type="ORF">RSSM_06436</name>
</gene>
<dbReference type="Gene3D" id="2.120.10.30">
    <property type="entry name" value="TolB, C-terminal domain"/>
    <property type="match status" value="1"/>
</dbReference>
<evidence type="ECO:0000313" key="4">
    <source>
        <dbReference type="Proteomes" id="UP000011885"/>
    </source>
</evidence>
<dbReference type="PANTHER" id="PTHR10907">
    <property type="entry name" value="REGUCALCIN"/>
    <property type="match status" value="1"/>
</dbReference>
<dbReference type="OrthoDB" id="261885at2"/>
<dbReference type="RefSeq" id="WP_008688390.1">
    <property type="nucleotide sequence ID" value="NZ_ANOH01000446.1"/>
</dbReference>
<organism evidence="3 4">
    <name type="scientific">Rhodopirellula sallentina SM41</name>
    <dbReference type="NCBI Taxonomy" id="1263870"/>
    <lineage>
        <taxon>Bacteria</taxon>
        <taxon>Pseudomonadati</taxon>
        <taxon>Planctomycetota</taxon>
        <taxon>Planctomycetia</taxon>
        <taxon>Pirellulales</taxon>
        <taxon>Pirellulaceae</taxon>
        <taxon>Rhodopirellula</taxon>
    </lineage>
</organism>
<proteinExistence type="inferred from homology"/>
<dbReference type="GO" id="GO:0004341">
    <property type="term" value="F:gluconolactonase activity"/>
    <property type="evidence" value="ECO:0007669"/>
    <property type="project" value="TreeGrafter"/>
</dbReference>
<keyword evidence="4" id="KW-1185">Reference proteome</keyword>
<dbReference type="PATRIC" id="fig|1263870.3.peg.6819"/>
<evidence type="ECO:0000313" key="3">
    <source>
        <dbReference type="EMBL" id="EMI52145.1"/>
    </source>
</evidence>
<comment type="caution">
    <text evidence="3">The sequence shown here is derived from an EMBL/GenBank/DDBJ whole genome shotgun (WGS) entry which is preliminary data.</text>
</comment>
<feature type="domain" description="SMP-30/Gluconolactonase/LRE-like region" evidence="2">
    <location>
        <begin position="26"/>
        <end position="293"/>
    </location>
</feature>
<evidence type="ECO:0000256" key="1">
    <source>
        <dbReference type="ARBA" id="ARBA00008853"/>
    </source>
</evidence>
<evidence type="ECO:0000259" key="2">
    <source>
        <dbReference type="Pfam" id="PF08450"/>
    </source>
</evidence>
<dbReference type="EMBL" id="ANOH01000446">
    <property type="protein sequence ID" value="EMI52145.1"/>
    <property type="molecule type" value="Genomic_DNA"/>
</dbReference>
<dbReference type="AlphaFoldDB" id="M5TSL0"/>
<sequence length="319" mass="35158">MNNPNEPIVRTASVIPFEADAARRYLPEGPSALTVPGWMSWVAIQHGVSVERGSINLLDLNTNTNHSFELPGRPGFAFAIADDQSTSIPTRFVAGIERSLGIFDATTQTWETFCDGVDEDVENTIINDGIVHGDDILFGTKDLEFADQKAGLYLYRGHDRRLIRLRDDQICSNGKMIRKTSEGRLKLIDIDSPTKKIVQYDLDIDEGCVGSAETLVDLTDELGVPDGAVLTPDATGIIVSIFLTDVAPHGETRWYDLATSQLRGVWQTPGSPRNTCPALIPFEDTWRIVITTATEGMSSEDQQRCPNAGRLFIADTDFR</sequence>
<dbReference type="PANTHER" id="PTHR10907:SF47">
    <property type="entry name" value="REGUCALCIN"/>
    <property type="match status" value="1"/>
</dbReference>
<dbReference type="InterPro" id="IPR013658">
    <property type="entry name" value="SGL"/>
</dbReference>
<dbReference type="GO" id="GO:0005509">
    <property type="term" value="F:calcium ion binding"/>
    <property type="evidence" value="ECO:0007669"/>
    <property type="project" value="TreeGrafter"/>
</dbReference>
<dbReference type="SUPFAM" id="SSF63829">
    <property type="entry name" value="Calcium-dependent phosphotriesterase"/>
    <property type="match status" value="1"/>
</dbReference>
<dbReference type="Proteomes" id="UP000011885">
    <property type="component" value="Unassembled WGS sequence"/>
</dbReference>
<dbReference type="GO" id="GO:0019853">
    <property type="term" value="P:L-ascorbic acid biosynthetic process"/>
    <property type="evidence" value="ECO:0007669"/>
    <property type="project" value="TreeGrafter"/>
</dbReference>
<comment type="similarity">
    <text evidence="1">Belongs to the SMP-30/CGR1 family.</text>
</comment>
<protein>
    <submittedName>
        <fullName evidence="3">Gluconolactonase</fullName>
    </submittedName>
</protein>